<dbReference type="InterPro" id="IPR038971">
    <property type="entry name" value="SMR11/SMR16"/>
</dbReference>
<reference evidence="1 2" key="1">
    <citation type="submission" date="2019-06" db="EMBL/GenBank/DDBJ databases">
        <title>A chromosomal-level reference genome of Carpinus fangiana (Coryloideae, Betulaceae).</title>
        <authorList>
            <person name="Yang X."/>
            <person name="Wang Z."/>
            <person name="Zhang L."/>
            <person name="Hao G."/>
            <person name="Liu J."/>
            <person name="Yang Y."/>
        </authorList>
    </citation>
    <scope>NUCLEOTIDE SEQUENCE [LARGE SCALE GENOMIC DNA]</scope>
    <source>
        <strain evidence="1">Cfa_2016G</strain>
        <tissue evidence="1">Leaf</tissue>
    </source>
</reference>
<keyword evidence="2" id="KW-1185">Reference proteome</keyword>
<dbReference type="PANTHER" id="PTHR36310:SF1">
    <property type="entry name" value="CYCLIN-DEPENDENT PROTEIN KINASE INHIBITOR SMR11"/>
    <property type="match status" value="1"/>
</dbReference>
<name>A0A5N6RHL6_9ROSI</name>
<protein>
    <submittedName>
        <fullName evidence="1">Uncharacterized protein</fullName>
    </submittedName>
</protein>
<proteinExistence type="predicted"/>
<sequence length="226" mass="24508">MSVAIYMRLMEVSQASPEQSKKRECQKSDEPAAVLVSLGPITPDSARDIGDFPVDFKSQTTLLNNKVASFDSKCDRDEDPLVCIDDGSPRTPKDDVFDPFAPGPDDLALAPLCNKYLHVSKGIIARRLNFDFSSIGAVEEEAGAQPLSDEEMLESVYENLLQVIISEQTEGLLSGISHVYCDSDGCRTPPSAPRLSGVADTCPGAPMKPTGKPRNIDLGLCRKLDF</sequence>
<accession>A0A5N6RHL6</accession>
<organism evidence="1 2">
    <name type="scientific">Carpinus fangiana</name>
    <dbReference type="NCBI Taxonomy" id="176857"/>
    <lineage>
        <taxon>Eukaryota</taxon>
        <taxon>Viridiplantae</taxon>
        <taxon>Streptophyta</taxon>
        <taxon>Embryophyta</taxon>
        <taxon>Tracheophyta</taxon>
        <taxon>Spermatophyta</taxon>
        <taxon>Magnoliopsida</taxon>
        <taxon>eudicotyledons</taxon>
        <taxon>Gunneridae</taxon>
        <taxon>Pentapetalae</taxon>
        <taxon>rosids</taxon>
        <taxon>fabids</taxon>
        <taxon>Fagales</taxon>
        <taxon>Betulaceae</taxon>
        <taxon>Carpinus</taxon>
    </lineage>
</organism>
<dbReference type="Proteomes" id="UP000327013">
    <property type="component" value="Chromosome 7"/>
</dbReference>
<dbReference type="OrthoDB" id="777328at2759"/>
<dbReference type="AlphaFoldDB" id="A0A5N6RHL6"/>
<gene>
    <name evidence="1" type="ORF">FH972_016991</name>
</gene>
<dbReference type="EMBL" id="CM017327">
    <property type="protein sequence ID" value="KAE8098972.1"/>
    <property type="molecule type" value="Genomic_DNA"/>
</dbReference>
<dbReference type="PANTHER" id="PTHR36310">
    <property type="entry name" value="CYCLIN-DEPENDENT PROTEIN KINASE INHIBITOR SMR11"/>
    <property type="match status" value="1"/>
</dbReference>
<evidence type="ECO:0000313" key="2">
    <source>
        <dbReference type="Proteomes" id="UP000327013"/>
    </source>
</evidence>
<evidence type="ECO:0000313" key="1">
    <source>
        <dbReference type="EMBL" id="KAE8098972.1"/>
    </source>
</evidence>